<reference evidence="1" key="1">
    <citation type="journal article" date="2020" name="Nature">
        <title>Giant virus diversity and host interactions through global metagenomics.</title>
        <authorList>
            <person name="Schulz F."/>
            <person name="Roux S."/>
            <person name="Paez-Espino D."/>
            <person name="Jungbluth S."/>
            <person name="Walsh D.A."/>
            <person name="Denef V.J."/>
            <person name="McMahon K.D."/>
            <person name="Konstantinidis K.T."/>
            <person name="Eloe-Fadrosh E.A."/>
            <person name="Kyrpides N.C."/>
            <person name="Woyke T."/>
        </authorList>
    </citation>
    <scope>NUCLEOTIDE SEQUENCE</scope>
    <source>
        <strain evidence="1">GVMAG-S-ERX555931-87</strain>
    </source>
</reference>
<name>A0A6C0FB37_9ZZZZ</name>
<dbReference type="AlphaFoldDB" id="A0A6C0FB37"/>
<organism evidence="1">
    <name type="scientific">viral metagenome</name>
    <dbReference type="NCBI Taxonomy" id="1070528"/>
    <lineage>
        <taxon>unclassified sequences</taxon>
        <taxon>metagenomes</taxon>
        <taxon>organismal metagenomes</taxon>
    </lineage>
</organism>
<proteinExistence type="predicted"/>
<dbReference type="EMBL" id="MN738741">
    <property type="protein sequence ID" value="QHT36385.1"/>
    <property type="molecule type" value="Genomic_DNA"/>
</dbReference>
<accession>A0A6C0FB37</accession>
<protein>
    <submittedName>
        <fullName evidence="1">Uncharacterized protein</fullName>
    </submittedName>
</protein>
<sequence>MNFIFIIIILLAILFIINTSSLNKVEDVAVDDIVKKQDLFLNLEDKSLSNVLNNISQGDKLLLLNVTEKWSVTKDTINSELNSKIMNIINEIIKAVGEITGNLYYAKTIENMYVMKDNSNNYRCILNSFIYDVNNYFTIKLILDIVSVDDETYINFIDLDVSSNDNIVNNYDIKFDSHGILSDYDMFDENVGEILDDYYSRNFEIVQLDYKNKHIIDTSATCTLNQLKNYYFPSKIPIRKSSPQFCNKYTNDWKANPLRRDKECIMHNNTYEKYPNTPNRIPGAITSNPDENEYTWLFNSDRGVINSNN</sequence>
<evidence type="ECO:0000313" key="1">
    <source>
        <dbReference type="EMBL" id="QHT36385.1"/>
    </source>
</evidence>